<dbReference type="OrthoDB" id="8068875at2759"/>
<organism evidence="8 9">
    <name type="scientific">Paraglomus occultum</name>
    <dbReference type="NCBI Taxonomy" id="144539"/>
    <lineage>
        <taxon>Eukaryota</taxon>
        <taxon>Fungi</taxon>
        <taxon>Fungi incertae sedis</taxon>
        <taxon>Mucoromycota</taxon>
        <taxon>Glomeromycotina</taxon>
        <taxon>Glomeromycetes</taxon>
        <taxon>Paraglomerales</taxon>
        <taxon>Paraglomeraceae</taxon>
        <taxon>Paraglomus</taxon>
    </lineage>
</organism>
<dbReference type="InterPro" id="IPR000569">
    <property type="entry name" value="HECT_dom"/>
</dbReference>
<feature type="domain" description="HECT" evidence="7">
    <location>
        <begin position="706"/>
        <end position="1046"/>
    </location>
</feature>
<proteinExistence type="predicted"/>
<reference evidence="8" key="1">
    <citation type="submission" date="2021-06" db="EMBL/GenBank/DDBJ databases">
        <authorList>
            <person name="Kallberg Y."/>
            <person name="Tangrot J."/>
            <person name="Rosling A."/>
        </authorList>
    </citation>
    <scope>NUCLEOTIDE SEQUENCE</scope>
    <source>
        <strain evidence="8">IA702</strain>
    </source>
</reference>
<feature type="compositionally biased region" description="Acidic residues" evidence="6">
    <location>
        <begin position="386"/>
        <end position="397"/>
    </location>
</feature>
<feature type="region of interest" description="Disordered" evidence="6">
    <location>
        <begin position="377"/>
        <end position="401"/>
    </location>
</feature>
<dbReference type="GO" id="GO:0000209">
    <property type="term" value="P:protein polyubiquitination"/>
    <property type="evidence" value="ECO:0007669"/>
    <property type="project" value="InterPro"/>
</dbReference>
<keyword evidence="4 5" id="KW-0833">Ubl conjugation pathway</keyword>
<name>A0A9N8W825_9GLOM</name>
<evidence type="ECO:0000256" key="5">
    <source>
        <dbReference type="PROSITE-ProRule" id="PRU00104"/>
    </source>
</evidence>
<gene>
    <name evidence="8" type="ORF">POCULU_LOCUS1522</name>
</gene>
<evidence type="ECO:0000313" key="9">
    <source>
        <dbReference type="Proteomes" id="UP000789572"/>
    </source>
</evidence>
<accession>A0A9N8W825</accession>
<dbReference type="SUPFAM" id="SSF53067">
    <property type="entry name" value="Actin-like ATPase domain"/>
    <property type="match status" value="2"/>
</dbReference>
<dbReference type="CDD" id="cd00078">
    <property type="entry name" value="HECTc"/>
    <property type="match status" value="1"/>
</dbReference>
<dbReference type="SMART" id="SM00119">
    <property type="entry name" value="HECTc"/>
    <property type="match status" value="1"/>
</dbReference>
<comment type="catalytic activity">
    <reaction evidence="1">
        <text>S-ubiquitinyl-[E2 ubiquitin-conjugating enzyme]-L-cysteine + [acceptor protein]-L-lysine = [E2 ubiquitin-conjugating enzyme]-L-cysteine + N(6)-ubiquitinyl-[acceptor protein]-L-lysine.</text>
        <dbReference type="EC" id="2.3.2.26"/>
    </reaction>
</comment>
<dbReference type="PROSITE" id="PS50096">
    <property type="entry name" value="IQ"/>
    <property type="match status" value="1"/>
</dbReference>
<dbReference type="InterPro" id="IPR043129">
    <property type="entry name" value="ATPase_NBD"/>
</dbReference>
<keyword evidence="3" id="KW-0808">Transferase</keyword>
<dbReference type="FunFam" id="3.30.2410.10:FF:000011">
    <property type="entry name" value="Putative Ubiquitin-protein ligase E3C"/>
    <property type="match status" value="1"/>
</dbReference>
<dbReference type="Proteomes" id="UP000789572">
    <property type="component" value="Unassembled WGS sequence"/>
</dbReference>
<protein>
    <recommendedName>
        <fullName evidence="2">HECT-type E3 ubiquitin transferase</fullName>
        <ecNumber evidence="2">2.3.2.26</ecNumber>
    </recommendedName>
</protein>
<dbReference type="GO" id="GO:0061630">
    <property type="term" value="F:ubiquitin protein ligase activity"/>
    <property type="evidence" value="ECO:0007669"/>
    <property type="project" value="UniProtKB-EC"/>
</dbReference>
<evidence type="ECO:0000256" key="2">
    <source>
        <dbReference type="ARBA" id="ARBA00012485"/>
    </source>
</evidence>
<evidence type="ECO:0000256" key="4">
    <source>
        <dbReference type="ARBA" id="ARBA00022786"/>
    </source>
</evidence>
<evidence type="ECO:0000259" key="7">
    <source>
        <dbReference type="PROSITE" id="PS50237"/>
    </source>
</evidence>
<feature type="active site" description="Glycyl thioester intermediate" evidence="5">
    <location>
        <position position="1009"/>
    </location>
</feature>
<dbReference type="Gene3D" id="3.30.2410.10">
    <property type="entry name" value="Hect, E3 ligase catalytic domain"/>
    <property type="match status" value="1"/>
</dbReference>
<dbReference type="InterPro" id="IPR035983">
    <property type="entry name" value="Hect_E3_ubiquitin_ligase"/>
</dbReference>
<dbReference type="PANTHER" id="PTHR45700">
    <property type="entry name" value="UBIQUITIN-PROTEIN LIGASE E3C"/>
    <property type="match status" value="1"/>
</dbReference>
<dbReference type="Gene3D" id="3.90.1750.10">
    <property type="entry name" value="Hect, E3 ligase catalytic domains"/>
    <property type="match status" value="1"/>
</dbReference>
<evidence type="ECO:0000313" key="8">
    <source>
        <dbReference type="EMBL" id="CAG8480586.1"/>
    </source>
</evidence>
<evidence type="ECO:0000256" key="3">
    <source>
        <dbReference type="ARBA" id="ARBA00022679"/>
    </source>
</evidence>
<dbReference type="InterPro" id="IPR044611">
    <property type="entry name" value="E3A/B/C-like"/>
</dbReference>
<evidence type="ECO:0000256" key="1">
    <source>
        <dbReference type="ARBA" id="ARBA00000885"/>
    </source>
</evidence>
<dbReference type="GO" id="GO:0006511">
    <property type="term" value="P:ubiquitin-dependent protein catabolic process"/>
    <property type="evidence" value="ECO:0007669"/>
    <property type="project" value="TreeGrafter"/>
</dbReference>
<feature type="non-terminal residue" evidence="8">
    <location>
        <position position="1"/>
    </location>
</feature>
<keyword evidence="9" id="KW-1185">Reference proteome</keyword>
<dbReference type="PANTHER" id="PTHR45700:SF2">
    <property type="entry name" value="UBIQUITIN-PROTEIN LIGASE E3C"/>
    <property type="match status" value="1"/>
</dbReference>
<dbReference type="EC" id="2.3.2.26" evidence="2"/>
<dbReference type="Pfam" id="PF00632">
    <property type="entry name" value="HECT"/>
    <property type="match status" value="1"/>
</dbReference>
<dbReference type="SUPFAM" id="SSF56204">
    <property type="entry name" value="Hect, E3 ligase catalytic domain"/>
    <property type="match status" value="1"/>
</dbReference>
<dbReference type="PROSITE" id="PS50237">
    <property type="entry name" value="HECT"/>
    <property type="match status" value="1"/>
</dbReference>
<comment type="caution">
    <text evidence="8">The sequence shown here is derived from an EMBL/GenBank/DDBJ whole genome shotgun (WGS) entry which is preliminary data.</text>
</comment>
<sequence>MFGFDGNVKKRSHINLGGSRNVKDKQTLIQSNQERRLAREHERKRKESVTKIQAFVRSRIIVKKLRASKRLEWDVEAQNYLNSNFSPHVAALNLVSLVRKFLFFYQPLQDVERETRLCYLLTLKRQDTILFIHPFLYDDLRDDWTYQTKRLLVLFLRRFGSHQIHPNFLLDYVNFIRSATDESNYLRIEDEICRKKIVYCLLEHLIQQGLYRELRNHLLGLPVDAEVPSPTIPSLSHLSTLPFRSLSADSPVLIPSIHAFITEILKIPLLMYHVKQELSAFVAAIPIDIVVIELSTMSFKNEEGLKTGTGTELILSTEEAAGLLSNILAFTRPEKIASLSKFAIDRGITLDDVMLAYLEVLKNLFTLIPTSALSKKSQNENTSSSYDDDEDEDEELSSSDPLRPPLDHRLLWWIERFFKGPQLASIFAFAASSSCPTSLLRVCNLLMALMNRWPLKKQQLLTSMMKRIGPDKKDTYVKMIWEGFRAMELYGKINERMFPIAVITDPIYAQQWEMLALLCELFSRVLLTTGDDEFFENGKNPLHLDEVIKMSACLRNVTFALYWNSHFKIESFLEGTCIQLTYLRDILTKVLQQIHARDSRRQFTETGHWLMPMQMDMASFINEAASYDPNAEELPSKIGPRRIAPISHRIKILSSIPFVIPFEDRVKLFRKFVQNDPGRPYNHYRMRVEIRRTHIFEDAYTYLSGLKEELKDRIAISFKDQYNIVEAGIDGGGLLKEFLTLLCKEAFDANRGLFVTTKDQLLYPNTLRYAQEEQQLNCYEFLGRILGKALYEGVLVDFAFAGFFLSKWLNRSSYLDDLPSLDPELYKGLIILKNYDGDVESDFGVNFTVVDNELGESRIVELIPNGANIPVTNETKYQYVFRVANYRLNTQIDKQCKAFFKGLSDLIDPKWLQMFNQQELQVLVGGAQIDINLDDLRQNTVYSGYSDDDVVIQNFWKVVSCFSEEQKRKLIKFVTSCSRPPLLGFGELVPKFAIRNAGKELRLPTSSTCFNLLKLPAYPDENTLRAKLEYAIDAGDATKYKDFRVIVGIDFGTTFSGYAFAHKANPDQIESQDMWPGQEGSLKTNTVLLYDNEWNVIKWGYSALAERPEKKSQRDNCLVELFKLHLGNLSQDKESRLPRGLDYRKAITDYLKKLNESIQETVKARWSKLDYYSHVIKVMTVPAEDDGKARHVMRTCAFEAGIINTLSSEGLEFTSESEAAAIFCVRTLKEHNLNPGCKYTRNIYIYALAESLSLSSIITKRPSATFLVVYFGENTIDLTTRTLLAHNKISEIVAHRNIDFCGSTVIDREFINYIASVVGKSAMYNFEERHYASLQYMIQKFCNNVKFKFDGDSDKFTTKDFDIEEICPALMQYVNGEEKKRMEEAEWIIELDYETVESFFDPAVEYILSVISIHLNQTGATSAILLIGELSESRYLLQKVKNKFSSQVGIIAVPPAPIAAVARGAVYY</sequence>
<dbReference type="Gene3D" id="3.30.2160.10">
    <property type="entry name" value="Hect, E3 ligase catalytic domain"/>
    <property type="match status" value="1"/>
</dbReference>
<evidence type="ECO:0000256" key="6">
    <source>
        <dbReference type="SAM" id="MobiDB-lite"/>
    </source>
</evidence>
<dbReference type="Gene3D" id="3.30.420.40">
    <property type="match status" value="1"/>
</dbReference>
<dbReference type="FunFam" id="3.30.2160.10:FF:000002">
    <property type="entry name" value="Putative Ubiquitin-protein ligase E3C"/>
    <property type="match status" value="1"/>
</dbReference>
<dbReference type="EMBL" id="CAJVPJ010000116">
    <property type="protein sequence ID" value="CAG8480586.1"/>
    <property type="molecule type" value="Genomic_DNA"/>
</dbReference>